<dbReference type="Proteomes" id="UP001064489">
    <property type="component" value="Chromosome 2"/>
</dbReference>
<name>A0AAD5ID24_ACENE</name>
<organism evidence="2 3">
    <name type="scientific">Acer negundo</name>
    <name type="common">Box elder</name>
    <dbReference type="NCBI Taxonomy" id="4023"/>
    <lineage>
        <taxon>Eukaryota</taxon>
        <taxon>Viridiplantae</taxon>
        <taxon>Streptophyta</taxon>
        <taxon>Embryophyta</taxon>
        <taxon>Tracheophyta</taxon>
        <taxon>Spermatophyta</taxon>
        <taxon>Magnoliopsida</taxon>
        <taxon>eudicotyledons</taxon>
        <taxon>Gunneridae</taxon>
        <taxon>Pentapetalae</taxon>
        <taxon>rosids</taxon>
        <taxon>malvids</taxon>
        <taxon>Sapindales</taxon>
        <taxon>Sapindaceae</taxon>
        <taxon>Hippocastanoideae</taxon>
        <taxon>Acereae</taxon>
        <taxon>Acer</taxon>
    </lineage>
</organism>
<gene>
    <name evidence="2" type="ORF">LWI28_010097</name>
</gene>
<sequence>MEEKSAKGTWEKLEKLYMGKTLSNKLTLKYQLYGLKREEGGDVMAHLNDFNRCISDLIRVDVKYRGDDKALLLLRSLPNSFKHFRTTLLSGKETLQSDAIVSNITSYMKLIKSSEGDAHGEGLFLKESSERGRIKERIGGKDGDVVDIMACLLQYSHGLQSLHLSIRGFMGPFALLSQSKSSPPPRMASSNNESSTVSSKAPSLKPPFVEPSRQHNSRFN</sequence>
<comment type="caution">
    <text evidence="2">The sequence shown here is derived from an EMBL/GenBank/DDBJ whole genome shotgun (WGS) entry which is preliminary data.</text>
</comment>
<evidence type="ECO:0008006" key="4">
    <source>
        <dbReference type="Google" id="ProtNLM"/>
    </source>
</evidence>
<protein>
    <recommendedName>
        <fullName evidence="4">Retrovirus-related Pol polyprotein from transposon TNT 1-94</fullName>
    </recommendedName>
</protein>
<dbReference type="AlphaFoldDB" id="A0AAD5ID24"/>
<proteinExistence type="predicted"/>
<dbReference type="EMBL" id="JAJSOW010000106">
    <property type="protein sequence ID" value="KAI9160624.1"/>
    <property type="molecule type" value="Genomic_DNA"/>
</dbReference>
<dbReference type="Pfam" id="PF14223">
    <property type="entry name" value="Retrotran_gag_2"/>
    <property type="match status" value="1"/>
</dbReference>
<feature type="compositionally biased region" description="Low complexity" evidence="1">
    <location>
        <begin position="189"/>
        <end position="199"/>
    </location>
</feature>
<reference evidence="2" key="1">
    <citation type="journal article" date="2022" name="Plant J.">
        <title>Strategies of tolerance reflected in two North American maple genomes.</title>
        <authorList>
            <person name="McEvoy S.L."/>
            <person name="Sezen U.U."/>
            <person name="Trouern-Trend A."/>
            <person name="McMahon S.M."/>
            <person name="Schaberg P.G."/>
            <person name="Yang J."/>
            <person name="Wegrzyn J.L."/>
            <person name="Swenson N.G."/>
        </authorList>
    </citation>
    <scope>NUCLEOTIDE SEQUENCE</scope>
    <source>
        <strain evidence="2">91603</strain>
    </source>
</reference>
<reference evidence="2" key="2">
    <citation type="submission" date="2023-02" db="EMBL/GenBank/DDBJ databases">
        <authorList>
            <person name="Swenson N.G."/>
            <person name="Wegrzyn J.L."/>
            <person name="Mcevoy S.L."/>
        </authorList>
    </citation>
    <scope>NUCLEOTIDE SEQUENCE</scope>
    <source>
        <strain evidence="2">91603</strain>
        <tissue evidence="2">Leaf</tissue>
    </source>
</reference>
<evidence type="ECO:0000313" key="2">
    <source>
        <dbReference type="EMBL" id="KAI9160624.1"/>
    </source>
</evidence>
<evidence type="ECO:0000256" key="1">
    <source>
        <dbReference type="SAM" id="MobiDB-lite"/>
    </source>
</evidence>
<accession>A0AAD5ID24</accession>
<evidence type="ECO:0000313" key="3">
    <source>
        <dbReference type="Proteomes" id="UP001064489"/>
    </source>
</evidence>
<keyword evidence="3" id="KW-1185">Reference proteome</keyword>
<feature type="region of interest" description="Disordered" evidence="1">
    <location>
        <begin position="178"/>
        <end position="220"/>
    </location>
</feature>